<comment type="similarity">
    <text evidence="2">Belongs to the oligopeptide OPT transporter family.</text>
</comment>
<keyword evidence="3" id="KW-0813">Transport</keyword>
<keyword evidence="8 9" id="KW-0472">Membrane</keyword>
<accession>A0A1Y2ARU8</accession>
<dbReference type="InParanoid" id="A0A1Y2ARU8"/>
<protein>
    <submittedName>
        <fullName evidence="10">OPT oligopeptide transporter protein-domain-containing protein</fullName>
    </submittedName>
</protein>
<dbReference type="InterPro" id="IPR004648">
    <property type="entry name" value="Oligpept_transpt"/>
</dbReference>
<feature type="transmembrane region" description="Helical" evidence="9">
    <location>
        <begin position="235"/>
        <end position="260"/>
    </location>
</feature>
<comment type="caution">
    <text evidence="10">The sequence shown here is derived from an EMBL/GenBank/DDBJ whole genome shotgun (WGS) entry which is preliminary data.</text>
</comment>
<feature type="transmembrane region" description="Helical" evidence="9">
    <location>
        <begin position="173"/>
        <end position="194"/>
    </location>
</feature>
<evidence type="ECO:0000313" key="11">
    <source>
        <dbReference type="Proteomes" id="UP000193986"/>
    </source>
</evidence>
<evidence type="ECO:0000256" key="8">
    <source>
        <dbReference type="ARBA" id="ARBA00023136"/>
    </source>
</evidence>
<evidence type="ECO:0000313" key="10">
    <source>
        <dbReference type="EMBL" id="ORY24685.1"/>
    </source>
</evidence>
<evidence type="ECO:0000256" key="4">
    <source>
        <dbReference type="ARBA" id="ARBA00022692"/>
    </source>
</evidence>
<dbReference type="Proteomes" id="UP000193986">
    <property type="component" value="Unassembled WGS sequence"/>
</dbReference>
<sequence length="802" mass="89519">MTEISGDMTVADGKTTYGDGAGGYLKEEADVGIDVLVEEDSPYPEVRASVSNIDDPEMPALTLRSWSMGMLFVMIGSAVNTFFHFRTPAPYVSPLIVQVVAYPVGKLLAWCLPIRDFHLPRFLGGMSFTLNPGPFNIKEHTVIVIMANVAIGPAYALYATVTSELYYDHDFGAGFSILFVLTTQVTGFAFAGMARRFVVWPASMIWPGNLVVATNLNTFHAEDDGFTGGISRYRFLIIGMGASFAYYFLPGFLFTALSYFSYACWIAPNNRVVNQLFGSATGLGMGILTFDWSQVTWIGSPLTTPWWAEVNVGLGFVLFYWIVVPILYYNNVWQTAYLPMNVIQTADRFGDSYDIFNILTPSIELNLTAYAEYSPIYLSASFSMTYMLAFALSTALIVHTALHHGPRIYRAIINVKTEADDVHMKLMRAYPEVPHWWYVAIFAVCFIMAVVAIEVFHTGLPVWGYILCVILPFIYVIPAAFIYAMTSQLIAINLLAELIPGYIFQGQPIPGMIFKVFSVQTVTETLTFLQDQKLGHYMKIPPRATFFAQLSATSVTCLIQIATKVILFKTVPDICSSTQKHLLTCASTKVFFTSTVVWGLIGPERLFSRGAMFYPQTYAALAGALLPIPLWLWVRRWPRSIFRNVNLPVIFNGALAIPPATGVNYASWLVTGFVFQFWIRRRNFAWWSKVSLATSPWLIKLNKADEVNSTTTSCPQHWMWEQPCPQWSSSLFSIFLALHSIGGVITSTRTVSHVSHVHASCRLSQNSVRRADEITIAVDWTGYGASYLTPPATGFGPDTWKL</sequence>
<feature type="transmembrane region" description="Helical" evidence="9">
    <location>
        <begin position="462"/>
        <end position="484"/>
    </location>
</feature>
<evidence type="ECO:0000256" key="2">
    <source>
        <dbReference type="ARBA" id="ARBA00008807"/>
    </source>
</evidence>
<evidence type="ECO:0000256" key="7">
    <source>
        <dbReference type="ARBA" id="ARBA00022989"/>
    </source>
</evidence>
<name>A0A1Y2ARU8_9TREE</name>
<feature type="transmembrane region" description="Helical" evidence="9">
    <location>
        <begin position="91"/>
        <end position="112"/>
    </location>
</feature>
<dbReference type="OrthoDB" id="9986677at2759"/>
<feature type="transmembrane region" description="Helical" evidence="9">
    <location>
        <begin position="546"/>
        <end position="568"/>
    </location>
</feature>
<feature type="transmembrane region" description="Helical" evidence="9">
    <location>
        <begin position="435"/>
        <end position="456"/>
    </location>
</feature>
<dbReference type="InterPro" id="IPR004813">
    <property type="entry name" value="OPT"/>
</dbReference>
<dbReference type="AlphaFoldDB" id="A0A1Y2ARU8"/>
<evidence type="ECO:0000256" key="9">
    <source>
        <dbReference type="SAM" id="Phobius"/>
    </source>
</evidence>
<feature type="transmembrane region" description="Helical" evidence="9">
    <location>
        <begin position="654"/>
        <end position="679"/>
    </location>
</feature>
<keyword evidence="4 9" id="KW-0812">Transmembrane</keyword>
<dbReference type="GO" id="GO:0035673">
    <property type="term" value="F:oligopeptide transmembrane transporter activity"/>
    <property type="evidence" value="ECO:0007669"/>
    <property type="project" value="InterPro"/>
</dbReference>
<keyword evidence="6" id="KW-0653">Protein transport</keyword>
<dbReference type="NCBIfam" id="TIGR00727">
    <property type="entry name" value="ISP4_OPT"/>
    <property type="match status" value="1"/>
</dbReference>
<feature type="transmembrane region" description="Helical" evidence="9">
    <location>
        <begin position="376"/>
        <end position="402"/>
    </location>
</feature>
<gene>
    <name evidence="10" type="ORF">BCR39DRAFT_486174</name>
</gene>
<comment type="subcellular location">
    <subcellularLocation>
        <location evidence="1">Membrane</location>
        <topology evidence="1">Multi-pass membrane protein</topology>
    </subcellularLocation>
</comment>
<feature type="transmembrane region" description="Helical" evidence="9">
    <location>
        <begin position="66"/>
        <end position="85"/>
    </location>
</feature>
<feature type="transmembrane region" description="Helical" evidence="9">
    <location>
        <begin position="580"/>
        <end position="601"/>
    </location>
</feature>
<proteinExistence type="inferred from homology"/>
<dbReference type="GO" id="GO:0015031">
    <property type="term" value="P:protein transport"/>
    <property type="evidence" value="ECO:0007669"/>
    <property type="project" value="UniProtKB-KW"/>
</dbReference>
<keyword evidence="5" id="KW-0571">Peptide transport</keyword>
<evidence type="ECO:0000256" key="1">
    <source>
        <dbReference type="ARBA" id="ARBA00004141"/>
    </source>
</evidence>
<dbReference type="PANTHER" id="PTHR22601">
    <property type="entry name" value="ISP4 LIKE PROTEIN"/>
    <property type="match status" value="1"/>
</dbReference>
<evidence type="ECO:0000256" key="6">
    <source>
        <dbReference type="ARBA" id="ARBA00022927"/>
    </source>
</evidence>
<dbReference type="GO" id="GO:0016020">
    <property type="term" value="C:membrane"/>
    <property type="evidence" value="ECO:0007669"/>
    <property type="project" value="UniProtKB-SubCell"/>
</dbReference>
<dbReference type="NCBIfam" id="TIGR00728">
    <property type="entry name" value="OPT_sfam"/>
    <property type="match status" value="1"/>
</dbReference>
<organism evidence="10 11">
    <name type="scientific">Naematelia encephala</name>
    <dbReference type="NCBI Taxonomy" id="71784"/>
    <lineage>
        <taxon>Eukaryota</taxon>
        <taxon>Fungi</taxon>
        <taxon>Dikarya</taxon>
        <taxon>Basidiomycota</taxon>
        <taxon>Agaricomycotina</taxon>
        <taxon>Tremellomycetes</taxon>
        <taxon>Tremellales</taxon>
        <taxon>Naemateliaceae</taxon>
        <taxon>Naematelia</taxon>
    </lineage>
</organism>
<feature type="transmembrane region" description="Helical" evidence="9">
    <location>
        <begin position="310"/>
        <end position="329"/>
    </location>
</feature>
<reference evidence="10 11" key="1">
    <citation type="submission" date="2016-07" db="EMBL/GenBank/DDBJ databases">
        <title>Pervasive Adenine N6-methylation of Active Genes in Fungi.</title>
        <authorList>
            <consortium name="DOE Joint Genome Institute"/>
            <person name="Mondo S.J."/>
            <person name="Dannebaum R.O."/>
            <person name="Kuo R.C."/>
            <person name="Labutti K."/>
            <person name="Haridas S."/>
            <person name="Kuo A."/>
            <person name="Salamov A."/>
            <person name="Ahrendt S.R."/>
            <person name="Lipzen A."/>
            <person name="Sullivan W."/>
            <person name="Andreopoulos W.B."/>
            <person name="Clum A."/>
            <person name="Lindquist E."/>
            <person name="Daum C."/>
            <person name="Ramamoorthy G.K."/>
            <person name="Gryganskyi A."/>
            <person name="Culley D."/>
            <person name="Magnuson J.K."/>
            <person name="James T.Y."/>
            <person name="O'Malley M.A."/>
            <person name="Stajich J.E."/>
            <person name="Spatafora J.W."/>
            <person name="Visel A."/>
            <person name="Grigoriev I.V."/>
        </authorList>
    </citation>
    <scope>NUCLEOTIDE SEQUENCE [LARGE SCALE GENOMIC DNA]</scope>
    <source>
        <strain evidence="10 11">68-887.2</strain>
    </source>
</reference>
<keyword evidence="7 9" id="KW-1133">Transmembrane helix</keyword>
<feature type="transmembrane region" description="Helical" evidence="9">
    <location>
        <begin position="142"/>
        <end position="161"/>
    </location>
</feature>
<feature type="transmembrane region" description="Helical" evidence="9">
    <location>
        <begin position="613"/>
        <end position="634"/>
    </location>
</feature>
<dbReference type="EMBL" id="MCFC01000065">
    <property type="protein sequence ID" value="ORY24685.1"/>
    <property type="molecule type" value="Genomic_DNA"/>
</dbReference>
<evidence type="ECO:0000256" key="5">
    <source>
        <dbReference type="ARBA" id="ARBA00022856"/>
    </source>
</evidence>
<dbReference type="FunCoup" id="A0A1Y2ARU8">
    <property type="interactions" value="54"/>
</dbReference>
<evidence type="ECO:0000256" key="3">
    <source>
        <dbReference type="ARBA" id="ARBA00022448"/>
    </source>
</evidence>
<feature type="transmembrane region" description="Helical" evidence="9">
    <location>
        <begin position="272"/>
        <end position="290"/>
    </location>
</feature>
<keyword evidence="11" id="KW-1185">Reference proteome</keyword>
<dbReference type="Pfam" id="PF03169">
    <property type="entry name" value="OPT"/>
    <property type="match status" value="1"/>
</dbReference>